<dbReference type="EMBL" id="MU865914">
    <property type="protein sequence ID" value="KAK4455367.1"/>
    <property type="molecule type" value="Genomic_DNA"/>
</dbReference>
<evidence type="ECO:0000313" key="3">
    <source>
        <dbReference type="Proteomes" id="UP001321760"/>
    </source>
</evidence>
<reference evidence="2" key="1">
    <citation type="journal article" date="2023" name="Mol. Phylogenet. Evol.">
        <title>Genome-scale phylogeny and comparative genomics of the fungal order Sordariales.</title>
        <authorList>
            <person name="Hensen N."/>
            <person name="Bonometti L."/>
            <person name="Westerberg I."/>
            <person name="Brannstrom I.O."/>
            <person name="Guillou S."/>
            <person name="Cros-Aarteil S."/>
            <person name="Calhoun S."/>
            <person name="Haridas S."/>
            <person name="Kuo A."/>
            <person name="Mondo S."/>
            <person name="Pangilinan J."/>
            <person name="Riley R."/>
            <person name="LaButti K."/>
            <person name="Andreopoulos B."/>
            <person name="Lipzen A."/>
            <person name="Chen C."/>
            <person name="Yan M."/>
            <person name="Daum C."/>
            <person name="Ng V."/>
            <person name="Clum A."/>
            <person name="Steindorff A."/>
            <person name="Ohm R.A."/>
            <person name="Martin F."/>
            <person name="Silar P."/>
            <person name="Natvig D.O."/>
            <person name="Lalanne C."/>
            <person name="Gautier V."/>
            <person name="Ament-Velasquez S.L."/>
            <person name="Kruys A."/>
            <person name="Hutchinson M.I."/>
            <person name="Powell A.J."/>
            <person name="Barry K."/>
            <person name="Miller A.N."/>
            <person name="Grigoriev I.V."/>
            <person name="Debuchy R."/>
            <person name="Gladieux P."/>
            <person name="Hiltunen Thoren M."/>
            <person name="Johannesson H."/>
        </authorList>
    </citation>
    <scope>NUCLEOTIDE SEQUENCE</scope>
    <source>
        <strain evidence="2">PSN243</strain>
    </source>
</reference>
<proteinExistence type="predicted"/>
<sequence length="629" mass="69025">MSGLEVVGVVLGVLPLAVKALQGYMSVLSSMKHSQRNLNALIRDLETEHIRLQTTCELLLEGIAPPSVIDRLIQTPFGPDWRPYNDPLRLRLWTTAAKFEEQVAELQAAVSELRAKLCLEADGTTKLTDRRSISQQLKRSTSFTLKKKDYDEVLTRIKTANSVLHELAGQNCGLEPARRHRSRIRLIRLVRSLAGSIFTALLCSSSPCSCPEAHDVCLELEPREAILIPADSEDEVAKTFDFHAAMSSGRGSALGRPGASPEWKDLYLKLAAPTEAETQGADLNLLPSIPLTPASPRKSQRSLTWAKSLGSMLTRTPSSQSTLSLQSASSSQTYTSVSTGLSSIQTSASGSTTCTSVSSTQTLVEPAKTFTLSPSPPEHPTEETVSNLCQTIFTNGKGLAADRYGYVADAERRFELRPPPQSPSDSRHVVTLRTLLNEKNGTLPPFDYPQKLKVAIALSVNILHLFSTPWFSNVVTLDDILFFHEGFPQPPSPDHESTYQPFVIQKLHAEATKRHRRLNRNIPRPVNLPVLSLGALLVQVITGRVIDALDMSDCMDMSSILSKYDVGAQLSSEVLEKGGIQYDSVVKWCLRSVLEVGGFESDKFCQDFYGAVVAKLKEDAKLIDGLDNE</sequence>
<accession>A0AAV9H4J7</accession>
<dbReference type="Pfam" id="PF24476">
    <property type="entry name" value="DUF7580"/>
    <property type="match status" value="1"/>
</dbReference>
<keyword evidence="3" id="KW-1185">Reference proteome</keyword>
<evidence type="ECO:0000313" key="2">
    <source>
        <dbReference type="EMBL" id="KAK4455367.1"/>
    </source>
</evidence>
<evidence type="ECO:0000259" key="1">
    <source>
        <dbReference type="Pfam" id="PF24476"/>
    </source>
</evidence>
<protein>
    <recommendedName>
        <fullName evidence="1">DUF7580 domain-containing protein</fullName>
    </recommendedName>
</protein>
<dbReference type="Proteomes" id="UP001321760">
    <property type="component" value="Unassembled WGS sequence"/>
</dbReference>
<dbReference type="InterPro" id="IPR056002">
    <property type="entry name" value="DUF7580"/>
</dbReference>
<reference evidence="2" key="2">
    <citation type="submission" date="2023-05" db="EMBL/GenBank/DDBJ databases">
        <authorList>
            <consortium name="Lawrence Berkeley National Laboratory"/>
            <person name="Steindorff A."/>
            <person name="Hensen N."/>
            <person name="Bonometti L."/>
            <person name="Westerberg I."/>
            <person name="Brannstrom I.O."/>
            <person name="Guillou S."/>
            <person name="Cros-Aarteil S."/>
            <person name="Calhoun S."/>
            <person name="Haridas S."/>
            <person name="Kuo A."/>
            <person name="Mondo S."/>
            <person name="Pangilinan J."/>
            <person name="Riley R."/>
            <person name="Labutti K."/>
            <person name="Andreopoulos B."/>
            <person name="Lipzen A."/>
            <person name="Chen C."/>
            <person name="Yanf M."/>
            <person name="Daum C."/>
            <person name="Ng V."/>
            <person name="Clum A."/>
            <person name="Ohm R."/>
            <person name="Martin F."/>
            <person name="Silar P."/>
            <person name="Natvig D."/>
            <person name="Lalanne C."/>
            <person name="Gautier V."/>
            <person name="Ament-Velasquez S.L."/>
            <person name="Kruys A."/>
            <person name="Hutchinson M.I."/>
            <person name="Powell A.J."/>
            <person name="Barry K."/>
            <person name="Miller A.N."/>
            <person name="Grigoriev I.V."/>
            <person name="Debuchy R."/>
            <person name="Gladieux P."/>
            <person name="Thoren M.H."/>
            <person name="Johannesson H."/>
        </authorList>
    </citation>
    <scope>NUCLEOTIDE SEQUENCE</scope>
    <source>
        <strain evidence="2">PSN243</strain>
    </source>
</reference>
<dbReference type="PANTHER" id="PTHR35186:SF4">
    <property type="entry name" value="PRION-INHIBITION AND PROPAGATION HELO DOMAIN-CONTAINING PROTEIN"/>
    <property type="match status" value="1"/>
</dbReference>
<gene>
    <name evidence="2" type="ORF">QBC34DRAFT_489656</name>
</gene>
<dbReference type="AlphaFoldDB" id="A0AAV9H4J7"/>
<comment type="caution">
    <text evidence="2">The sequence shown here is derived from an EMBL/GenBank/DDBJ whole genome shotgun (WGS) entry which is preliminary data.</text>
</comment>
<name>A0AAV9H4J7_9PEZI</name>
<organism evidence="2 3">
    <name type="scientific">Podospora aff. communis PSN243</name>
    <dbReference type="NCBI Taxonomy" id="3040156"/>
    <lineage>
        <taxon>Eukaryota</taxon>
        <taxon>Fungi</taxon>
        <taxon>Dikarya</taxon>
        <taxon>Ascomycota</taxon>
        <taxon>Pezizomycotina</taxon>
        <taxon>Sordariomycetes</taxon>
        <taxon>Sordariomycetidae</taxon>
        <taxon>Sordariales</taxon>
        <taxon>Podosporaceae</taxon>
        <taxon>Podospora</taxon>
    </lineage>
</organism>
<dbReference type="PANTHER" id="PTHR35186">
    <property type="entry name" value="ANK_REP_REGION DOMAIN-CONTAINING PROTEIN"/>
    <property type="match status" value="1"/>
</dbReference>
<feature type="domain" description="DUF7580" evidence="1">
    <location>
        <begin position="418"/>
        <end position="594"/>
    </location>
</feature>